<dbReference type="Proteomes" id="UP001529510">
    <property type="component" value="Unassembled WGS sequence"/>
</dbReference>
<name>A0ABD0Q2L8_CIRMR</name>
<dbReference type="EMBL" id="JAMKFB020000012">
    <property type="protein sequence ID" value="KAL0180320.1"/>
    <property type="molecule type" value="Genomic_DNA"/>
</dbReference>
<accession>A0ABD0Q2L8</accession>
<evidence type="ECO:0000313" key="2">
    <source>
        <dbReference type="Proteomes" id="UP001529510"/>
    </source>
</evidence>
<dbReference type="AlphaFoldDB" id="A0ABD0Q2L8"/>
<proteinExistence type="predicted"/>
<sequence>MIDSGAALNLVRKSIVKTYNLPTQPCTPPIKIKAIDDTLIAEGITQQTKTLTLIVVLFHQESIALNVVNSPQHVIISWHHGELLQWSPFCINHFFTTQPLPCLTTSTESPETLKTVNIPSCYNDLSEVFSKTKATRLPPHRPWDCAIDLLLNAMPPK</sequence>
<feature type="non-terminal residue" evidence="1">
    <location>
        <position position="157"/>
    </location>
</feature>
<organism evidence="1 2">
    <name type="scientific">Cirrhinus mrigala</name>
    <name type="common">Mrigala</name>
    <dbReference type="NCBI Taxonomy" id="683832"/>
    <lineage>
        <taxon>Eukaryota</taxon>
        <taxon>Metazoa</taxon>
        <taxon>Chordata</taxon>
        <taxon>Craniata</taxon>
        <taxon>Vertebrata</taxon>
        <taxon>Euteleostomi</taxon>
        <taxon>Actinopterygii</taxon>
        <taxon>Neopterygii</taxon>
        <taxon>Teleostei</taxon>
        <taxon>Ostariophysi</taxon>
        <taxon>Cypriniformes</taxon>
        <taxon>Cyprinidae</taxon>
        <taxon>Labeoninae</taxon>
        <taxon>Labeonini</taxon>
        <taxon>Cirrhinus</taxon>
    </lineage>
</organism>
<comment type="caution">
    <text evidence="1">The sequence shown here is derived from an EMBL/GenBank/DDBJ whole genome shotgun (WGS) entry which is preliminary data.</text>
</comment>
<protein>
    <submittedName>
        <fullName evidence="1">Uncharacterized protein</fullName>
    </submittedName>
</protein>
<keyword evidence="2" id="KW-1185">Reference proteome</keyword>
<evidence type="ECO:0000313" key="1">
    <source>
        <dbReference type="EMBL" id="KAL0180320.1"/>
    </source>
</evidence>
<reference evidence="1 2" key="1">
    <citation type="submission" date="2024-05" db="EMBL/GenBank/DDBJ databases">
        <title>Genome sequencing and assembly of Indian major carp, Cirrhinus mrigala (Hamilton, 1822).</title>
        <authorList>
            <person name="Mohindra V."/>
            <person name="Chowdhury L.M."/>
            <person name="Lal K."/>
            <person name="Jena J.K."/>
        </authorList>
    </citation>
    <scope>NUCLEOTIDE SEQUENCE [LARGE SCALE GENOMIC DNA]</scope>
    <source>
        <strain evidence="1">CM1030</strain>
        <tissue evidence="1">Blood</tissue>
    </source>
</reference>
<gene>
    <name evidence="1" type="ORF">M9458_025762</name>
</gene>